<keyword evidence="3" id="KW-0479">Metal-binding</keyword>
<dbReference type="EMBL" id="DTGZ01000061">
    <property type="protein sequence ID" value="HGV97304.1"/>
    <property type="molecule type" value="Genomic_DNA"/>
</dbReference>
<dbReference type="PANTHER" id="PTHR34990">
    <property type="entry name" value="UDP-2,3-DIACYLGLUCOSAMINE HYDROLASE-RELATED"/>
    <property type="match status" value="1"/>
</dbReference>
<gene>
    <name evidence="8" type="ORF">ENV60_03280</name>
</gene>
<sequence length="265" mass="31358">MSTILFFKISPRVDYLNFLIKIPSMHIFLSDAHIRSDESLRARNLIKFLNQYESKIENLFILGDLFEFWFEYNIVFPKGYFKTLATLYNLVQKGKKVHYILGNHEVLIGNFLRSFGFIVYEREAKITLEGKKFFIAHGHKLDTRLWTMVWGAILTSKLNHRLYQLIHPDFGVYLAQAIAYLSRKQRRSPKLIELLEEFALEKFKEFDIVILAHSHIPLMKVFEKNKVYINTGDWIENFSYIKIEKGRVSLNYYGNDTKTQILTLV</sequence>
<dbReference type="GO" id="GO:0046872">
    <property type="term" value="F:metal ion binding"/>
    <property type="evidence" value="ECO:0007669"/>
    <property type="project" value="UniProtKB-KW"/>
</dbReference>
<protein>
    <submittedName>
        <fullName evidence="8">UDP-2,3-diacylglucosamine diphosphatase</fullName>
    </submittedName>
</protein>
<dbReference type="Gene3D" id="3.60.21.10">
    <property type="match status" value="1"/>
</dbReference>
<dbReference type="InterPro" id="IPR004843">
    <property type="entry name" value="Calcineurin-like_PHP"/>
</dbReference>
<evidence type="ECO:0000313" key="8">
    <source>
        <dbReference type="EMBL" id="HGV97304.1"/>
    </source>
</evidence>
<dbReference type="GO" id="GO:0008758">
    <property type="term" value="F:UDP-2,3-diacylglucosamine hydrolase activity"/>
    <property type="evidence" value="ECO:0007669"/>
    <property type="project" value="TreeGrafter"/>
</dbReference>
<dbReference type="GO" id="GO:0016020">
    <property type="term" value="C:membrane"/>
    <property type="evidence" value="ECO:0007669"/>
    <property type="project" value="GOC"/>
</dbReference>
<evidence type="ECO:0000256" key="4">
    <source>
        <dbReference type="ARBA" id="ARBA00022801"/>
    </source>
</evidence>
<reference evidence="8" key="1">
    <citation type="journal article" date="2020" name="mSystems">
        <title>Genome- and Community-Level Interaction Insights into Carbon Utilization and Element Cycling Functions of Hydrothermarchaeota in Hydrothermal Sediment.</title>
        <authorList>
            <person name="Zhou Z."/>
            <person name="Liu Y."/>
            <person name="Xu W."/>
            <person name="Pan J."/>
            <person name="Luo Z.H."/>
            <person name="Li M."/>
        </authorList>
    </citation>
    <scope>NUCLEOTIDE SEQUENCE [LARGE SCALE GENOMIC DNA]</scope>
    <source>
        <strain evidence="8">SpSt-774</strain>
    </source>
</reference>
<dbReference type="CDD" id="cd07398">
    <property type="entry name" value="MPP_YbbF-LpxH"/>
    <property type="match status" value="1"/>
</dbReference>
<evidence type="ECO:0000256" key="6">
    <source>
        <dbReference type="ARBA" id="ARBA00023211"/>
    </source>
</evidence>
<comment type="caution">
    <text evidence="8">The sequence shown here is derived from an EMBL/GenBank/DDBJ whole genome shotgun (WGS) entry which is preliminary data.</text>
</comment>
<evidence type="ECO:0000256" key="3">
    <source>
        <dbReference type="ARBA" id="ARBA00022723"/>
    </source>
</evidence>
<keyword evidence="6" id="KW-0464">Manganese</keyword>
<evidence type="ECO:0000256" key="2">
    <source>
        <dbReference type="ARBA" id="ARBA00022519"/>
    </source>
</evidence>
<proteinExistence type="predicted"/>
<dbReference type="AlphaFoldDB" id="A0A7C4TBC7"/>
<keyword evidence="5" id="KW-0472">Membrane</keyword>
<keyword evidence="1" id="KW-1003">Cell membrane</keyword>
<dbReference type="Pfam" id="PF00149">
    <property type="entry name" value="Metallophos"/>
    <property type="match status" value="1"/>
</dbReference>
<dbReference type="InterPro" id="IPR029052">
    <property type="entry name" value="Metallo-depent_PP-like"/>
</dbReference>
<dbReference type="PANTHER" id="PTHR34990:SF1">
    <property type="entry name" value="UDP-2,3-DIACYLGLUCOSAMINE HYDROLASE"/>
    <property type="match status" value="1"/>
</dbReference>
<keyword evidence="2" id="KW-0997">Cell inner membrane</keyword>
<evidence type="ECO:0000256" key="5">
    <source>
        <dbReference type="ARBA" id="ARBA00023136"/>
    </source>
</evidence>
<name>A0A7C4TBC7_UNCW3</name>
<accession>A0A7C4TBC7</accession>
<organism evidence="8">
    <name type="scientific">candidate division WOR-3 bacterium</name>
    <dbReference type="NCBI Taxonomy" id="2052148"/>
    <lineage>
        <taxon>Bacteria</taxon>
        <taxon>Bacteria division WOR-3</taxon>
    </lineage>
</organism>
<evidence type="ECO:0000259" key="7">
    <source>
        <dbReference type="Pfam" id="PF00149"/>
    </source>
</evidence>
<dbReference type="SUPFAM" id="SSF56300">
    <property type="entry name" value="Metallo-dependent phosphatases"/>
    <property type="match status" value="1"/>
</dbReference>
<evidence type="ECO:0000256" key="1">
    <source>
        <dbReference type="ARBA" id="ARBA00022475"/>
    </source>
</evidence>
<dbReference type="GO" id="GO:0009245">
    <property type="term" value="P:lipid A biosynthetic process"/>
    <property type="evidence" value="ECO:0007669"/>
    <property type="project" value="TreeGrafter"/>
</dbReference>
<dbReference type="InterPro" id="IPR043461">
    <property type="entry name" value="LpxH-like"/>
</dbReference>
<feature type="domain" description="Calcineurin-like phosphoesterase" evidence="7">
    <location>
        <begin position="28"/>
        <end position="217"/>
    </location>
</feature>
<keyword evidence="4" id="KW-0378">Hydrolase</keyword>